<dbReference type="AlphaFoldDB" id="A0A2T8IFK6"/>
<dbReference type="InterPro" id="IPR036291">
    <property type="entry name" value="NAD(P)-bd_dom_sf"/>
</dbReference>
<dbReference type="SUPFAM" id="SSF51735">
    <property type="entry name" value="NAD(P)-binding Rossmann-fold domains"/>
    <property type="match status" value="1"/>
</dbReference>
<dbReference type="EMBL" id="CM008051">
    <property type="protein sequence ID" value="PVH36441.1"/>
    <property type="molecule type" value="Genomic_DNA"/>
</dbReference>
<sequence length="499" mass="56559">MIGELDADAVAGYFRGKSILIIGSTGFLGKVLVEKILRVQPDVKKLFLLIRAAGVESAKHRVETEVTGREIFQVLKEKHGDRFDDFIQEKVCPLAGDIVYKNLGLDHAKLTELSKGINIIVNGAATTNFYERYDVAFDTNVMGAKHICEFAKRCNKLKMLLHVSTAAYVAGEQEGILPEKPFLLGETLREGVHLDIESELNLIQETRREVEANCYSERVEKRTMKELGLKRAREFGWPNTYVFTKAMGEMLLGHLRGDLPIVIIRPSIITSILNEPLPGWMEGIRTIDSFIIGYAKQALSIFLVDLDLIMDVVPGDMVVNAMMVAMAVHSEDQGQSIYHVTSSLRNPAPYAVLADSGGRYFLHNPPCSKKNGEPVRLSRMRFFRTLPRFRAYMAVKFRLPLEILRLLNIALFGAFSRRYGELSRKYRYVMHVAELYAPYALFKGCFDDTNTERLRAALKANKEQNKSRGYDFGFDPKSVDWDNYFYSVHIPGVVKYLCD</sequence>
<dbReference type="Pfam" id="PF07993">
    <property type="entry name" value="NAD_binding_4"/>
    <property type="match status" value="1"/>
</dbReference>
<evidence type="ECO:0000256" key="2">
    <source>
        <dbReference type="ARBA" id="ARBA00022516"/>
    </source>
</evidence>
<feature type="domain" description="Thioester reductase (TE)" evidence="6">
    <location>
        <begin position="22"/>
        <end position="322"/>
    </location>
</feature>
<evidence type="ECO:0000259" key="5">
    <source>
        <dbReference type="Pfam" id="PF03015"/>
    </source>
</evidence>
<feature type="domain" description="Fatty acyl-CoA reductase C-terminal" evidence="5">
    <location>
        <begin position="399"/>
        <end position="498"/>
    </location>
</feature>
<dbReference type="InterPro" id="IPR026055">
    <property type="entry name" value="FAR"/>
</dbReference>
<dbReference type="Gramene" id="PVH36441">
    <property type="protein sequence ID" value="PVH36441"/>
    <property type="gene ID" value="PAHAL_6G074500"/>
</dbReference>
<dbReference type="Gene3D" id="3.40.50.720">
    <property type="entry name" value="NAD(P)-binding Rossmann-like Domain"/>
    <property type="match status" value="1"/>
</dbReference>
<dbReference type="CDD" id="cd09071">
    <property type="entry name" value="FAR_C"/>
    <property type="match status" value="1"/>
</dbReference>
<dbReference type="PANTHER" id="PTHR11011:SF99">
    <property type="entry name" value="FATTY ACYL-COA REDUCTASE 3"/>
    <property type="match status" value="1"/>
</dbReference>
<evidence type="ECO:0000256" key="4">
    <source>
        <dbReference type="RuleBase" id="RU363097"/>
    </source>
</evidence>
<dbReference type="Pfam" id="PF03015">
    <property type="entry name" value="Sterile"/>
    <property type="match status" value="1"/>
</dbReference>
<dbReference type="Proteomes" id="UP000243499">
    <property type="component" value="Chromosome 6"/>
</dbReference>
<dbReference type="GO" id="GO:0080019">
    <property type="term" value="F:alcohol-forming very long-chain fatty acyl-CoA reductase activity"/>
    <property type="evidence" value="ECO:0007669"/>
    <property type="project" value="InterPro"/>
</dbReference>
<dbReference type="InterPro" id="IPR033640">
    <property type="entry name" value="FAR_C"/>
</dbReference>
<evidence type="ECO:0000259" key="6">
    <source>
        <dbReference type="Pfam" id="PF07993"/>
    </source>
</evidence>
<keyword evidence="4" id="KW-0560">Oxidoreductase</keyword>
<gene>
    <name evidence="7" type="ORF">PAHAL_6G074500</name>
</gene>
<keyword evidence="4" id="KW-0521">NADP</keyword>
<evidence type="ECO:0000256" key="3">
    <source>
        <dbReference type="ARBA" id="ARBA00023098"/>
    </source>
</evidence>
<evidence type="ECO:0000256" key="1">
    <source>
        <dbReference type="ARBA" id="ARBA00005928"/>
    </source>
</evidence>
<dbReference type="PANTHER" id="PTHR11011">
    <property type="entry name" value="MALE STERILITY PROTEIN 2-RELATED"/>
    <property type="match status" value="1"/>
</dbReference>
<evidence type="ECO:0000313" key="7">
    <source>
        <dbReference type="EMBL" id="PVH36441.1"/>
    </source>
</evidence>
<comment type="similarity">
    <text evidence="1 4">Belongs to the fatty acyl-CoA reductase family.</text>
</comment>
<dbReference type="GO" id="GO:0035336">
    <property type="term" value="P:long-chain fatty-acyl-CoA metabolic process"/>
    <property type="evidence" value="ECO:0007669"/>
    <property type="project" value="TreeGrafter"/>
</dbReference>
<proteinExistence type="inferred from homology"/>
<keyword evidence="2 4" id="KW-0444">Lipid biosynthesis</keyword>
<dbReference type="EC" id="1.2.1.84" evidence="4"/>
<comment type="catalytic activity">
    <reaction evidence="4">
        <text>a long-chain fatty acyl-CoA + 2 NADPH + 2 H(+) = a long-chain primary fatty alcohol + 2 NADP(+) + CoA</text>
        <dbReference type="Rhea" id="RHEA:52716"/>
        <dbReference type="ChEBI" id="CHEBI:15378"/>
        <dbReference type="ChEBI" id="CHEBI:57287"/>
        <dbReference type="ChEBI" id="CHEBI:57783"/>
        <dbReference type="ChEBI" id="CHEBI:58349"/>
        <dbReference type="ChEBI" id="CHEBI:77396"/>
        <dbReference type="ChEBI" id="CHEBI:83139"/>
        <dbReference type="EC" id="1.2.1.84"/>
    </reaction>
</comment>
<dbReference type="GO" id="GO:0010345">
    <property type="term" value="P:suberin biosynthetic process"/>
    <property type="evidence" value="ECO:0007669"/>
    <property type="project" value="TreeGrafter"/>
</dbReference>
<accession>A0A2T8IFK6</accession>
<comment type="function">
    <text evidence="4">Catalyzes the reduction of fatty acyl-CoA to fatty alcohols.</text>
</comment>
<dbReference type="CDD" id="cd05236">
    <property type="entry name" value="FAR-N_SDR_e"/>
    <property type="match status" value="1"/>
</dbReference>
<dbReference type="InterPro" id="IPR013120">
    <property type="entry name" value="FAR_NAD-bd"/>
</dbReference>
<protein>
    <recommendedName>
        <fullName evidence="4">Fatty acyl-CoA reductase</fullName>
        <ecNumber evidence="4">1.2.1.84</ecNumber>
    </recommendedName>
</protein>
<reference evidence="7" key="1">
    <citation type="submission" date="2018-04" db="EMBL/GenBank/DDBJ databases">
        <title>WGS assembly of Panicum hallii.</title>
        <authorList>
            <person name="Lovell J."/>
            <person name="Jenkins J."/>
            <person name="Lowry D."/>
            <person name="Mamidi S."/>
            <person name="Sreedasyam A."/>
            <person name="Weng X."/>
            <person name="Barry K."/>
            <person name="Bonette J."/>
            <person name="Campitelli B."/>
            <person name="Daum C."/>
            <person name="Gordon S."/>
            <person name="Gould B."/>
            <person name="Lipzen A."/>
            <person name="Macqueen A."/>
            <person name="Palacio-Mejia J."/>
            <person name="Plott C."/>
            <person name="Shakirov E."/>
            <person name="Shu S."/>
            <person name="Yoshinaga Y."/>
            <person name="Zane M."/>
            <person name="Rokhsar D."/>
            <person name="Grimwood J."/>
            <person name="Schmutz J."/>
            <person name="Juenger T."/>
        </authorList>
    </citation>
    <scope>NUCLEOTIDE SEQUENCE [LARGE SCALE GENOMIC DNA]</scope>
    <source>
        <strain evidence="7">FIL2</strain>
    </source>
</reference>
<name>A0A2T8IFK6_9POAL</name>
<dbReference type="GO" id="GO:0102965">
    <property type="term" value="F:alcohol-forming long-chain fatty acyl-CoA reductase activity"/>
    <property type="evidence" value="ECO:0007669"/>
    <property type="project" value="UniProtKB-EC"/>
</dbReference>
<organism evidence="7">
    <name type="scientific">Panicum hallii</name>
    <dbReference type="NCBI Taxonomy" id="206008"/>
    <lineage>
        <taxon>Eukaryota</taxon>
        <taxon>Viridiplantae</taxon>
        <taxon>Streptophyta</taxon>
        <taxon>Embryophyta</taxon>
        <taxon>Tracheophyta</taxon>
        <taxon>Spermatophyta</taxon>
        <taxon>Magnoliopsida</taxon>
        <taxon>Liliopsida</taxon>
        <taxon>Poales</taxon>
        <taxon>Poaceae</taxon>
        <taxon>PACMAD clade</taxon>
        <taxon>Panicoideae</taxon>
        <taxon>Panicodae</taxon>
        <taxon>Paniceae</taxon>
        <taxon>Panicinae</taxon>
        <taxon>Panicum</taxon>
        <taxon>Panicum sect. Panicum</taxon>
    </lineage>
</organism>
<keyword evidence="3 4" id="KW-0443">Lipid metabolism</keyword>